<feature type="compositionally biased region" description="Polar residues" evidence="1">
    <location>
        <begin position="118"/>
        <end position="130"/>
    </location>
</feature>
<reference evidence="3" key="1">
    <citation type="journal article" date="2019" name="Nat. Commun.">
        <title>The genome of broomcorn millet.</title>
        <authorList>
            <person name="Zou C."/>
            <person name="Miki D."/>
            <person name="Li D."/>
            <person name="Tang Q."/>
            <person name="Xiao L."/>
            <person name="Rajput S."/>
            <person name="Deng P."/>
            <person name="Jia W."/>
            <person name="Huang R."/>
            <person name="Zhang M."/>
            <person name="Sun Y."/>
            <person name="Hu J."/>
            <person name="Fu X."/>
            <person name="Schnable P.S."/>
            <person name="Li F."/>
            <person name="Zhang H."/>
            <person name="Feng B."/>
            <person name="Zhu X."/>
            <person name="Liu R."/>
            <person name="Schnable J.C."/>
            <person name="Zhu J.-K."/>
            <person name="Zhang H."/>
        </authorList>
    </citation>
    <scope>NUCLEOTIDE SEQUENCE [LARGE SCALE GENOMIC DNA]</scope>
</reference>
<feature type="region of interest" description="Disordered" evidence="1">
    <location>
        <begin position="48"/>
        <end position="91"/>
    </location>
</feature>
<protein>
    <submittedName>
        <fullName evidence="2">Uncharacterized protein</fullName>
    </submittedName>
</protein>
<evidence type="ECO:0000256" key="1">
    <source>
        <dbReference type="SAM" id="MobiDB-lite"/>
    </source>
</evidence>
<dbReference type="Proteomes" id="UP000275267">
    <property type="component" value="Unassembled WGS sequence"/>
</dbReference>
<feature type="compositionally biased region" description="Polar residues" evidence="1">
    <location>
        <begin position="77"/>
        <end position="91"/>
    </location>
</feature>
<evidence type="ECO:0000313" key="2">
    <source>
        <dbReference type="EMBL" id="RLN42347.1"/>
    </source>
</evidence>
<sequence length="137" mass="15633">MCMQWPHGTTRYQNSSTTATRIRIIAILFRTQRCIPIPYSPIPWNHCAQATKKRRSGRAVKRRGQRIHRETKRPNPRGQSQTGRARPSSSSSVFLCLQGVRLIDSGTVHRQLQESKEQSFTQHTKNNQLPASVPSVD</sequence>
<name>A0A3L6TPX1_PANMI</name>
<proteinExistence type="predicted"/>
<gene>
    <name evidence="2" type="ORF">C2845_PM01G04470</name>
</gene>
<feature type="compositionally biased region" description="Basic residues" evidence="1">
    <location>
        <begin position="51"/>
        <end position="75"/>
    </location>
</feature>
<evidence type="ECO:0000313" key="3">
    <source>
        <dbReference type="Proteomes" id="UP000275267"/>
    </source>
</evidence>
<organism evidence="2 3">
    <name type="scientific">Panicum miliaceum</name>
    <name type="common">Proso millet</name>
    <name type="synonym">Broomcorn millet</name>
    <dbReference type="NCBI Taxonomy" id="4540"/>
    <lineage>
        <taxon>Eukaryota</taxon>
        <taxon>Viridiplantae</taxon>
        <taxon>Streptophyta</taxon>
        <taxon>Embryophyta</taxon>
        <taxon>Tracheophyta</taxon>
        <taxon>Spermatophyta</taxon>
        <taxon>Magnoliopsida</taxon>
        <taxon>Liliopsida</taxon>
        <taxon>Poales</taxon>
        <taxon>Poaceae</taxon>
        <taxon>PACMAD clade</taxon>
        <taxon>Panicoideae</taxon>
        <taxon>Panicodae</taxon>
        <taxon>Paniceae</taxon>
        <taxon>Panicinae</taxon>
        <taxon>Panicum</taxon>
        <taxon>Panicum sect. Panicum</taxon>
    </lineage>
</organism>
<accession>A0A3L6TPX1</accession>
<keyword evidence="3" id="KW-1185">Reference proteome</keyword>
<dbReference type="AlphaFoldDB" id="A0A3L6TPX1"/>
<comment type="caution">
    <text evidence="2">The sequence shown here is derived from an EMBL/GenBank/DDBJ whole genome shotgun (WGS) entry which is preliminary data.</text>
</comment>
<dbReference type="EMBL" id="PQIB02000001">
    <property type="protein sequence ID" value="RLN42347.1"/>
    <property type="molecule type" value="Genomic_DNA"/>
</dbReference>
<feature type="region of interest" description="Disordered" evidence="1">
    <location>
        <begin position="108"/>
        <end position="137"/>
    </location>
</feature>